<protein>
    <submittedName>
        <fullName evidence="6">CAMKK/CAMKK-META protein kinase</fullName>
    </submittedName>
</protein>
<feature type="region of interest" description="Disordered" evidence="4">
    <location>
        <begin position="1081"/>
        <end position="1164"/>
    </location>
</feature>
<feature type="compositionally biased region" description="Basic and acidic residues" evidence="4">
    <location>
        <begin position="514"/>
        <end position="525"/>
    </location>
</feature>
<evidence type="ECO:0000313" key="6">
    <source>
        <dbReference type="EMBL" id="KNC97678.1"/>
    </source>
</evidence>
<evidence type="ECO:0000256" key="1">
    <source>
        <dbReference type="ARBA" id="ARBA00022741"/>
    </source>
</evidence>
<feature type="domain" description="Protein kinase" evidence="5">
    <location>
        <begin position="629"/>
        <end position="913"/>
    </location>
</feature>
<dbReference type="Proteomes" id="UP000053201">
    <property type="component" value="Unassembled WGS sequence"/>
</dbReference>
<feature type="region of interest" description="Disordered" evidence="4">
    <location>
        <begin position="960"/>
        <end position="986"/>
    </location>
</feature>
<dbReference type="InterPro" id="IPR000719">
    <property type="entry name" value="Prot_kinase_dom"/>
</dbReference>
<feature type="binding site" evidence="3">
    <location>
        <position position="658"/>
    </location>
    <ligand>
        <name>ATP</name>
        <dbReference type="ChEBI" id="CHEBI:30616"/>
    </ligand>
</feature>
<dbReference type="GO" id="GO:0005516">
    <property type="term" value="F:calmodulin binding"/>
    <property type="evidence" value="ECO:0007669"/>
    <property type="project" value="TreeGrafter"/>
</dbReference>
<dbReference type="PROSITE" id="PS00107">
    <property type="entry name" value="PROTEIN_KINASE_ATP"/>
    <property type="match status" value="1"/>
</dbReference>
<feature type="region of interest" description="Disordered" evidence="4">
    <location>
        <begin position="351"/>
        <end position="373"/>
    </location>
</feature>
<dbReference type="InParanoid" id="A0A0L0HAG6"/>
<dbReference type="GO" id="GO:0035556">
    <property type="term" value="P:intracellular signal transduction"/>
    <property type="evidence" value="ECO:0007669"/>
    <property type="project" value="TreeGrafter"/>
</dbReference>
<dbReference type="STRING" id="645134.A0A0L0HAG6"/>
<dbReference type="PANTHER" id="PTHR24346">
    <property type="entry name" value="MAP/MICROTUBULE AFFINITY-REGULATING KINASE"/>
    <property type="match status" value="1"/>
</dbReference>
<keyword evidence="2 3" id="KW-0067">ATP-binding</keyword>
<keyword evidence="7" id="KW-1185">Reference proteome</keyword>
<dbReference type="InterPro" id="IPR011009">
    <property type="entry name" value="Kinase-like_dom_sf"/>
</dbReference>
<evidence type="ECO:0000256" key="2">
    <source>
        <dbReference type="ARBA" id="ARBA00022840"/>
    </source>
</evidence>
<feature type="region of interest" description="Disordered" evidence="4">
    <location>
        <begin position="41"/>
        <end position="70"/>
    </location>
</feature>
<feature type="compositionally biased region" description="Basic and acidic residues" evidence="4">
    <location>
        <begin position="272"/>
        <end position="293"/>
    </location>
</feature>
<dbReference type="GeneID" id="27690383"/>
<dbReference type="GO" id="GO:0005737">
    <property type="term" value="C:cytoplasm"/>
    <property type="evidence" value="ECO:0007669"/>
    <property type="project" value="TreeGrafter"/>
</dbReference>
<sequence>MPATAEAPTSVLNLERRMHTNYEHRSPDSVTGRYASRATVDDNWRFRQKSSEPVPSPRIGGSATGHAKGRRASIAGAFTASLAASNRRRTSGFFDKFLQQFKRATPSDSRRDSKSDIVSNPDQRIGPVEDEGSDHKPADHKPAKKGRKLQGISRDGATLRVKSWVRTLPEDEDRAASHTGAGLDARLLIDQAQAEAVIPAEQVPSKLKQTVASPSDVTLQEGGEVAPSSEGRIPSTPIVTTAIAAPVLEALGLRPSFSSDRVSELDQGTVCVRKEDHRSQLNDPQRPHLERRQSSFSSAVVSSSRPSTSSFGGDSSKSSLILDPIRTIHTFIPIAIQPDYLSEVADYDDKKKKRKPKGGSLPPVSNSGMQASSSLYSLSTNPAHVSEPAVSVAAHLTPSPSSNSLKRISRSLASLGSSIFNNRSNASLPMKVSGSTSSLGHYSDIKLENRSNTEPSQNLRTSMPRSGSRGGVTFRNFGEQTTSTGTLGRHPSRSNPRIRSMESSNWSMSFRQRSGPDDADGKVEPHPSPATSISPNAVPEKTSVSLPTQLATLPPTSTTSVLASKRSRSMDFNLNKGERPASRNQYDRRRPLGHQVIETSTIYSMHETSHTLVSPLGEPEETQGKVNQYHIIRDIGSGAYGRVVLCRNEQDQRYYACKIISKSRLRKKFRWSNTGFSAGASGGDPEMDHLASVKREVAILKKLSKHPNINALVEVLDDGKEDNLYMIFELCEFGPIMKLQLKDSVNPFCEDLARKYFRDVVLGLEYLHSKRIIHRDLKPENLLLKAAPPLGVVQIADFGISSMFEDGEEEPVLDDKNASPLFSPPEACQSHTKQLKGFAVDIWALGVTLYCLVHGRAPWQEESILQLYDKIINASAEISSTLSPSLQDLLYRMLRKNPDDRITLADIRVHPWITKDGEDPMLPTEENCVFEEVTPEEVENAFQPAMMFVTKIMNKLKGKGGKKTCRTVSAPPTPAAEDISSSSPLLGNMDAQRLGSGRVLYDEPQLSARLNGKANDTSTTHAGTGGALPSVLLKNFEGKPNRMRISASVDALNRMPGAIPGLGLATKRNPNLQGRSRSFAEQGSLDGLPAPFIPSPLRVSATPRTSSTGSSPPGSTIMLTPPDHPEAPSWPQPANLTGRCDSRRHARRGSSMNIIDEVPEHSVC</sequence>
<keyword evidence="1 3" id="KW-0547">Nucleotide-binding</keyword>
<feature type="compositionally biased region" description="Polar residues" evidence="4">
    <location>
        <begin position="542"/>
        <end position="562"/>
    </location>
</feature>
<dbReference type="GO" id="GO:0005524">
    <property type="term" value="F:ATP binding"/>
    <property type="evidence" value="ECO:0007669"/>
    <property type="project" value="UniProtKB-UniRule"/>
</dbReference>
<name>A0A0L0HAG6_SPIPD</name>
<dbReference type="InterPro" id="IPR008271">
    <property type="entry name" value="Ser/Thr_kinase_AS"/>
</dbReference>
<accession>A0A0L0HAG6</accession>
<feature type="compositionally biased region" description="Polar residues" evidence="4">
    <location>
        <begin position="493"/>
        <end position="512"/>
    </location>
</feature>
<organism evidence="6 7">
    <name type="scientific">Spizellomyces punctatus (strain DAOM BR117)</name>
    <dbReference type="NCBI Taxonomy" id="645134"/>
    <lineage>
        <taxon>Eukaryota</taxon>
        <taxon>Fungi</taxon>
        <taxon>Fungi incertae sedis</taxon>
        <taxon>Chytridiomycota</taxon>
        <taxon>Chytridiomycota incertae sedis</taxon>
        <taxon>Chytridiomycetes</taxon>
        <taxon>Spizellomycetales</taxon>
        <taxon>Spizellomycetaceae</taxon>
        <taxon>Spizellomyces</taxon>
    </lineage>
</organism>
<dbReference type="VEuPathDB" id="FungiDB:SPPG_07142"/>
<keyword evidence="6" id="KW-0418">Kinase</keyword>
<dbReference type="GO" id="GO:0004683">
    <property type="term" value="F:calcium/calmodulin-dependent protein kinase activity"/>
    <property type="evidence" value="ECO:0007669"/>
    <property type="project" value="TreeGrafter"/>
</dbReference>
<evidence type="ECO:0000256" key="3">
    <source>
        <dbReference type="PROSITE-ProRule" id="PRU10141"/>
    </source>
</evidence>
<dbReference type="RefSeq" id="XP_016605718.1">
    <property type="nucleotide sequence ID" value="XM_016755317.1"/>
</dbReference>
<keyword evidence="6" id="KW-0808">Transferase</keyword>
<dbReference type="PANTHER" id="PTHR24346:SF77">
    <property type="entry name" value="SERINE THREONINE PROTEIN KINASE"/>
    <property type="match status" value="1"/>
</dbReference>
<feature type="compositionally biased region" description="Low complexity" evidence="4">
    <location>
        <begin position="294"/>
        <end position="316"/>
    </location>
</feature>
<dbReference type="PROSITE" id="PS00108">
    <property type="entry name" value="PROTEIN_KINASE_ST"/>
    <property type="match status" value="1"/>
</dbReference>
<dbReference type="eggNOG" id="KOG0585">
    <property type="taxonomic scope" value="Eukaryota"/>
</dbReference>
<feature type="compositionally biased region" description="Polar residues" evidence="4">
    <location>
        <begin position="363"/>
        <end position="373"/>
    </location>
</feature>
<dbReference type="EMBL" id="KQ257463">
    <property type="protein sequence ID" value="KNC97678.1"/>
    <property type="molecule type" value="Genomic_DNA"/>
</dbReference>
<feature type="region of interest" description="Disordered" evidence="4">
    <location>
        <begin position="271"/>
        <end position="316"/>
    </location>
</feature>
<dbReference type="InterPro" id="IPR017441">
    <property type="entry name" value="Protein_kinase_ATP_BS"/>
</dbReference>
<dbReference type="AlphaFoldDB" id="A0A0L0HAG6"/>
<dbReference type="SMART" id="SM00220">
    <property type="entry name" value="S_TKc"/>
    <property type="match status" value="1"/>
</dbReference>
<feature type="region of interest" description="Disordered" evidence="4">
    <location>
        <begin position="103"/>
        <end position="153"/>
    </location>
</feature>
<dbReference type="OMA" id="FKAVHIY"/>
<dbReference type="Pfam" id="PF00069">
    <property type="entry name" value="Pkinase"/>
    <property type="match status" value="1"/>
</dbReference>
<evidence type="ECO:0000259" key="5">
    <source>
        <dbReference type="PROSITE" id="PS50011"/>
    </source>
</evidence>
<reference evidence="6 7" key="1">
    <citation type="submission" date="2009-08" db="EMBL/GenBank/DDBJ databases">
        <title>The Genome Sequence of Spizellomyces punctatus strain DAOM BR117.</title>
        <authorList>
            <consortium name="The Broad Institute Genome Sequencing Platform"/>
            <person name="Russ C."/>
            <person name="Cuomo C."/>
            <person name="Shea T."/>
            <person name="Young S.K."/>
            <person name="Zeng Q."/>
            <person name="Koehrsen M."/>
            <person name="Haas B."/>
            <person name="Borodovsky M."/>
            <person name="Guigo R."/>
            <person name="Alvarado L."/>
            <person name="Berlin A."/>
            <person name="Bochicchio J."/>
            <person name="Borenstein D."/>
            <person name="Chapman S."/>
            <person name="Chen Z."/>
            <person name="Engels R."/>
            <person name="Freedman E."/>
            <person name="Gellesch M."/>
            <person name="Goldberg J."/>
            <person name="Griggs A."/>
            <person name="Gujja S."/>
            <person name="Heiman D."/>
            <person name="Hepburn T."/>
            <person name="Howarth C."/>
            <person name="Jen D."/>
            <person name="Larson L."/>
            <person name="Lewis B."/>
            <person name="Mehta T."/>
            <person name="Park D."/>
            <person name="Pearson M."/>
            <person name="Roberts A."/>
            <person name="Saif S."/>
            <person name="Shenoy N."/>
            <person name="Sisk P."/>
            <person name="Stolte C."/>
            <person name="Sykes S."/>
            <person name="Thomson T."/>
            <person name="Walk T."/>
            <person name="White J."/>
            <person name="Yandava C."/>
            <person name="Burger G."/>
            <person name="Gray M.W."/>
            <person name="Holland P.W.H."/>
            <person name="King N."/>
            <person name="Lang F.B.F."/>
            <person name="Roger A.J."/>
            <person name="Ruiz-Trillo I."/>
            <person name="Lander E."/>
            <person name="Nusbaum C."/>
        </authorList>
    </citation>
    <scope>NUCLEOTIDE SEQUENCE [LARGE SCALE GENOMIC DNA]</scope>
    <source>
        <strain evidence="6 7">DAOM BR117</strain>
    </source>
</reference>
<feature type="region of interest" description="Disordered" evidence="4">
    <location>
        <begin position="211"/>
        <end position="233"/>
    </location>
</feature>
<dbReference type="CDD" id="cd14008">
    <property type="entry name" value="STKc_LKB1_CaMKK"/>
    <property type="match status" value="1"/>
</dbReference>
<feature type="compositionally biased region" description="Polar residues" evidence="4">
    <location>
        <begin position="423"/>
        <end position="440"/>
    </location>
</feature>
<feature type="compositionally biased region" description="Polar residues" evidence="4">
    <location>
        <begin position="452"/>
        <end position="465"/>
    </location>
</feature>
<evidence type="ECO:0000313" key="7">
    <source>
        <dbReference type="Proteomes" id="UP000053201"/>
    </source>
</evidence>
<gene>
    <name evidence="6" type="ORF">SPPG_07142</name>
</gene>
<feature type="compositionally biased region" description="Low complexity" evidence="4">
    <location>
        <begin position="1100"/>
        <end position="1116"/>
    </location>
</feature>
<dbReference type="SUPFAM" id="SSF56112">
    <property type="entry name" value="Protein kinase-like (PK-like)"/>
    <property type="match status" value="1"/>
</dbReference>
<evidence type="ECO:0000256" key="4">
    <source>
        <dbReference type="SAM" id="MobiDB-lite"/>
    </source>
</evidence>
<dbReference type="OrthoDB" id="68483at2759"/>
<dbReference type="PROSITE" id="PS50011">
    <property type="entry name" value="PROTEIN_KINASE_DOM"/>
    <property type="match status" value="1"/>
</dbReference>
<feature type="compositionally biased region" description="Basic and acidic residues" evidence="4">
    <location>
        <begin position="576"/>
        <end position="585"/>
    </location>
</feature>
<dbReference type="Gene3D" id="1.10.510.10">
    <property type="entry name" value="Transferase(Phosphotransferase) domain 1"/>
    <property type="match status" value="1"/>
</dbReference>
<feature type="region of interest" description="Disordered" evidence="4">
    <location>
        <begin position="423"/>
        <end position="585"/>
    </location>
</feature>
<proteinExistence type="predicted"/>